<dbReference type="GO" id="GO:0140359">
    <property type="term" value="F:ABC-type transporter activity"/>
    <property type="evidence" value="ECO:0007669"/>
    <property type="project" value="InterPro"/>
</dbReference>
<feature type="transmembrane region" description="Helical" evidence="9">
    <location>
        <begin position="484"/>
        <end position="505"/>
    </location>
</feature>
<keyword evidence="12" id="KW-1185">Reference proteome</keyword>
<dbReference type="Gene3D" id="3.40.50.300">
    <property type="entry name" value="P-loop containing nucleotide triphosphate hydrolases"/>
    <property type="match status" value="1"/>
</dbReference>
<evidence type="ECO:0000256" key="7">
    <source>
        <dbReference type="ARBA" id="ARBA00022989"/>
    </source>
</evidence>
<gene>
    <name evidence="11" type="ORF">ALC60_07229</name>
</gene>
<dbReference type="GO" id="GO:0005886">
    <property type="term" value="C:plasma membrane"/>
    <property type="evidence" value="ECO:0007669"/>
    <property type="project" value="TreeGrafter"/>
</dbReference>
<feature type="transmembrane region" description="Helical" evidence="9">
    <location>
        <begin position="512"/>
        <end position="531"/>
    </location>
</feature>
<evidence type="ECO:0000256" key="6">
    <source>
        <dbReference type="ARBA" id="ARBA00022840"/>
    </source>
</evidence>
<feature type="transmembrane region" description="Helical" evidence="9">
    <location>
        <begin position="452"/>
        <end position="472"/>
    </location>
</feature>
<keyword evidence="4 9" id="KW-0812">Transmembrane</keyword>
<dbReference type="PANTHER" id="PTHR48041">
    <property type="entry name" value="ABC TRANSPORTER G FAMILY MEMBER 28"/>
    <property type="match status" value="1"/>
</dbReference>
<dbReference type="Proteomes" id="UP000075809">
    <property type="component" value="Unassembled WGS sequence"/>
</dbReference>
<sequence>MVKTNDKINVAKIVDNDCKIHMEESEKLLEPEKSWDSQICIEFNDLCYSVHCNRTEKTILHNVTGYFERRKVTVIIGPSGAGKTTLLKIISGKRLTDIKGIITINGVERNKGTFRKQVCYVPQQLDLLPFLTTRETLCIAAQLKLDVNQNKEAICSVVNDIAETLSLSNCLDTLANKLSGGEQKRLSIGVEIIAKPSILLLDEPTSGLDSAASYQLVNTLHNMSRANCTVICAIHQPSSQIISLFDDIMVLSQGRSMYCGPKSEILKTYSIAGFTCPSFYNIAEFVLEVITKQRDGDMENLYKICRDECEKFKLHRHNKNELNSSIDPKQKCETNDTSTLINNVIQEKSTWQQQKILFLRALIYIKRDTVMTKVRLATHIGVALILGTVFYNFGNDAEKVNSNVACLFFFLLFLFFVNAERTVQTFPIEAAVFLKEHLNNWYSLRSYYSVKIITDLLMQILCTSIFIFISYYMTGQPMEYDRILQTWSICLFITMLGQTVGIIAGTAFGTELGMFLISAVHIPLLLFAGFFTKIGEMSPYLQPLSVISYFRYAFEGIMQAVYVDRPNLTCLEIYCHLRSPSKILSMMDMPTVPFYAILIILGSWIICLHAVHYAILQWKIYYAKK</sequence>
<keyword evidence="8 9" id="KW-0472">Membrane</keyword>
<organism evidence="11 12">
    <name type="scientific">Mycetomoellerius zeteki</name>
    <dbReference type="NCBI Taxonomy" id="64791"/>
    <lineage>
        <taxon>Eukaryota</taxon>
        <taxon>Metazoa</taxon>
        <taxon>Ecdysozoa</taxon>
        <taxon>Arthropoda</taxon>
        <taxon>Hexapoda</taxon>
        <taxon>Insecta</taxon>
        <taxon>Pterygota</taxon>
        <taxon>Neoptera</taxon>
        <taxon>Endopterygota</taxon>
        <taxon>Hymenoptera</taxon>
        <taxon>Apocrita</taxon>
        <taxon>Aculeata</taxon>
        <taxon>Formicoidea</taxon>
        <taxon>Formicidae</taxon>
        <taxon>Myrmicinae</taxon>
        <taxon>Mycetomoellerius</taxon>
    </lineage>
</organism>
<dbReference type="PANTHER" id="PTHR48041:SF118">
    <property type="entry name" value="ATP-BINDING CASSETTE TRANSPORTER (ABC TRANSPORTER) FAMILY G MEMBER 16"/>
    <property type="match status" value="1"/>
</dbReference>
<dbReference type="GO" id="GO:0016887">
    <property type="term" value="F:ATP hydrolysis activity"/>
    <property type="evidence" value="ECO:0007669"/>
    <property type="project" value="InterPro"/>
</dbReference>
<protein>
    <submittedName>
        <fullName evidence="11">ATP-binding cassette sub-family G member 4</fullName>
    </submittedName>
</protein>
<dbReference type="CDD" id="cd03213">
    <property type="entry name" value="ABCG_EPDR"/>
    <property type="match status" value="1"/>
</dbReference>
<dbReference type="PROSITE" id="PS00211">
    <property type="entry name" value="ABC_TRANSPORTER_1"/>
    <property type="match status" value="1"/>
</dbReference>
<comment type="subcellular location">
    <subcellularLocation>
        <location evidence="1">Membrane</location>
        <topology evidence="1">Multi-pass membrane protein</topology>
    </subcellularLocation>
</comment>
<dbReference type="STRING" id="64791.A0A151X0G7"/>
<dbReference type="InterPro" id="IPR003439">
    <property type="entry name" value="ABC_transporter-like_ATP-bd"/>
</dbReference>
<dbReference type="EMBL" id="KQ982612">
    <property type="protein sequence ID" value="KYQ53870.1"/>
    <property type="molecule type" value="Genomic_DNA"/>
</dbReference>
<feature type="transmembrane region" description="Helical" evidence="9">
    <location>
        <begin position="594"/>
        <end position="616"/>
    </location>
</feature>
<keyword evidence="6 11" id="KW-0067">ATP-binding</keyword>
<evidence type="ECO:0000313" key="11">
    <source>
        <dbReference type="EMBL" id="KYQ53870.1"/>
    </source>
</evidence>
<evidence type="ECO:0000256" key="9">
    <source>
        <dbReference type="SAM" id="Phobius"/>
    </source>
</evidence>
<feature type="domain" description="ABC transporter" evidence="10">
    <location>
        <begin position="41"/>
        <end position="278"/>
    </location>
</feature>
<keyword evidence="3" id="KW-0813">Transport</keyword>
<evidence type="ECO:0000259" key="10">
    <source>
        <dbReference type="PROSITE" id="PS50893"/>
    </source>
</evidence>
<dbReference type="Pfam" id="PF01061">
    <property type="entry name" value="ABC2_membrane"/>
    <property type="match status" value="1"/>
</dbReference>
<dbReference type="InterPro" id="IPR050352">
    <property type="entry name" value="ABCG_transporters"/>
</dbReference>
<reference evidence="11 12" key="1">
    <citation type="submission" date="2015-09" db="EMBL/GenBank/DDBJ databases">
        <title>Trachymyrmex zeteki WGS genome.</title>
        <authorList>
            <person name="Nygaard S."/>
            <person name="Hu H."/>
            <person name="Boomsma J."/>
            <person name="Zhang G."/>
        </authorList>
    </citation>
    <scope>NUCLEOTIDE SEQUENCE [LARGE SCALE GENOMIC DNA]</scope>
    <source>
        <strain evidence="11">Tzet28-1</strain>
        <tissue evidence="11">Whole body</tissue>
    </source>
</reference>
<name>A0A151X0G7_9HYME</name>
<accession>A0A151X0G7</accession>
<dbReference type="InterPro" id="IPR027417">
    <property type="entry name" value="P-loop_NTPase"/>
</dbReference>
<dbReference type="SUPFAM" id="SSF52540">
    <property type="entry name" value="P-loop containing nucleoside triphosphate hydrolases"/>
    <property type="match status" value="1"/>
</dbReference>
<evidence type="ECO:0000256" key="2">
    <source>
        <dbReference type="ARBA" id="ARBA00005814"/>
    </source>
</evidence>
<evidence type="ECO:0000256" key="5">
    <source>
        <dbReference type="ARBA" id="ARBA00022741"/>
    </source>
</evidence>
<proteinExistence type="inferred from homology"/>
<dbReference type="InterPro" id="IPR013525">
    <property type="entry name" value="ABC2_TM"/>
</dbReference>
<dbReference type="SMART" id="SM00382">
    <property type="entry name" value="AAA"/>
    <property type="match status" value="1"/>
</dbReference>
<evidence type="ECO:0000256" key="8">
    <source>
        <dbReference type="ARBA" id="ARBA00023136"/>
    </source>
</evidence>
<comment type="similarity">
    <text evidence="2">Belongs to the ABC transporter superfamily. ABCG family. Eye pigment precursor importer (TC 3.A.1.204) subfamily.</text>
</comment>
<dbReference type="PROSITE" id="PS50893">
    <property type="entry name" value="ABC_TRANSPORTER_2"/>
    <property type="match status" value="1"/>
</dbReference>
<dbReference type="Pfam" id="PF00005">
    <property type="entry name" value="ABC_tran"/>
    <property type="match status" value="1"/>
</dbReference>
<feature type="transmembrane region" description="Helical" evidence="9">
    <location>
        <begin position="400"/>
        <end position="417"/>
    </location>
</feature>
<evidence type="ECO:0000256" key="3">
    <source>
        <dbReference type="ARBA" id="ARBA00022448"/>
    </source>
</evidence>
<dbReference type="AlphaFoldDB" id="A0A151X0G7"/>
<dbReference type="InterPro" id="IPR017871">
    <property type="entry name" value="ABC_transporter-like_CS"/>
</dbReference>
<feature type="transmembrane region" description="Helical" evidence="9">
    <location>
        <begin position="376"/>
        <end position="394"/>
    </location>
</feature>
<dbReference type="InterPro" id="IPR003593">
    <property type="entry name" value="AAA+_ATPase"/>
</dbReference>
<evidence type="ECO:0000313" key="12">
    <source>
        <dbReference type="Proteomes" id="UP000075809"/>
    </source>
</evidence>
<dbReference type="GO" id="GO:0005524">
    <property type="term" value="F:ATP binding"/>
    <property type="evidence" value="ECO:0007669"/>
    <property type="project" value="UniProtKB-KW"/>
</dbReference>
<evidence type="ECO:0000256" key="4">
    <source>
        <dbReference type="ARBA" id="ARBA00022692"/>
    </source>
</evidence>
<evidence type="ECO:0000256" key="1">
    <source>
        <dbReference type="ARBA" id="ARBA00004141"/>
    </source>
</evidence>
<keyword evidence="5" id="KW-0547">Nucleotide-binding</keyword>
<keyword evidence="7 9" id="KW-1133">Transmembrane helix</keyword>